<dbReference type="InterPro" id="IPR029095">
    <property type="entry name" value="NarX-like_N"/>
</dbReference>
<keyword evidence="2 8" id="KW-0812">Transmembrane</keyword>
<evidence type="ECO:0000256" key="1">
    <source>
        <dbReference type="ARBA" id="ARBA00004141"/>
    </source>
</evidence>
<evidence type="ECO:0000256" key="2">
    <source>
        <dbReference type="ARBA" id="ARBA00022692"/>
    </source>
</evidence>
<dbReference type="InterPro" id="IPR004089">
    <property type="entry name" value="MCPsignal_dom"/>
</dbReference>
<dbReference type="CDD" id="cd11386">
    <property type="entry name" value="MCP_signal"/>
    <property type="match status" value="1"/>
</dbReference>
<sequence>MAMKVRGVGGGLPSKRALTVLTVLLIASVFLGLVTFIHTTQQESYEEQYLLRTAEQRVLAQRIAKFAISAARGDRQAFAPLRSARDQFETVMTELKNGSEADDLPGSPVQVMLPLRKVENAWLELRQNADEILAAQEPILAIGEFIGVISEFVPQLQELSEEVAQVLIEKNASPQQIFIASEQRMLAERIQAKVSLVLAGGQQTAAAIDQFTRDADRFGRVLDGLLEGDPDLGVTKVADPVAEQRLRDIATLFGTVSDHADEIIENIPAVLPALEAASSMNEISDRTSEATENLIKVYGESPGRIEILGVKAGPGMVAAFGGLAAAFLIILGFRLVLDARRREEASKEQNESNQRAILRLLDEMGDLADGDLTVTASVTEDITGAIADSINYAIEALRELVTTINQTAEQVSSSTQETRATAMHLAEASVHQAEQITDANDAIKSMSLAIDQMSNDAAESAEVALRSVDIASNGAETVRNTIQGMDAIREQIQETSKRIKRLGESSQEIGDIVELIDDIADQTNILALNAAMQAAMAGEAGRGFAVVADEVQRLAERSINATKQIEALVKTIQADTNEAVTSMEASTSGVVRGAKLAEDAGEALMEIESVSQYISDLTGKIAESAKAQSEAAVGVNATMNVIQEITTQTSDGTSQTAASIGALADLSDELQKSVAGFRLP</sequence>
<dbReference type="RefSeq" id="WP_005963188.1">
    <property type="nucleotide sequence ID" value="NZ_AFOC01000055.1"/>
</dbReference>
<dbReference type="PANTHER" id="PTHR32089">
    <property type="entry name" value="METHYL-ACCEPTING CHEMOTAXIS PROTEIN MCPB"/>
    <property type="match status" value="1"/>
</dbReference>
<proteinExistence type="inferred from homology"/>
<accession>G2DEH8</accession>
<evidence type="ECO:0000256" key="6">
    <source>
        <dbReference type="ARBA" id="ARBA00029447"/>
    </source>
</evidence>
<dbReference type="SMART" id="SM00283">
    <property type="entry name" value="MA"/>
    <property type="match status" value="1"/>
</dbReference>
<dbReference type="GO" id="GO:0007165">
    <property type="term" value="P:signal transduction"/>
    <property type="evidence" value="ECO:0007669"/>
    <property type="project" value="UniProtKB-KW"/>
</dbReference>
<name>G2DEH8_9GAMM</name>
<dbReference type="SUPFAM" id="SSF58104">
    <property type="entry name" value="Methyl-accepting chemotaxis protein (MCP) signaling domain"/>
    <property type="match status" value="1"/>
</dbReference>
<feature type="domain" description="HAMP" evidence="10">
    <location>
        <begin position="351"/>
        <end position="402"/>
    </location>
</feature>
<evidence type="ECO:0000259" key="9">
    <source>
        <dbReference type="PROSITE" id="PS50111"/>
    </source>
</evidence>
<keyword evidence="3 8" id="KW-1133">Transmembrane helix</keyword>
<dbReference type="FunFam" id="1.10.287.950:FF:000001">
    <property type="entry name" value="Methyl-accepting chemotaxis sensory transducer"/>
    <property type="match status" value="1"/>
</dbReference>
<keyword evidence="5 7" id="KW-0807">Transducer</keyword>
<dbReference type="Gene3D" id="1.10.287.950">
    <property type="entry name" value="Methyl-accepting chemotaxis protein"/>
    <property type="match status" value="1"/>
</dbReference>
<evidence type="ECO:0000313" key="12">
    <source>
        <dbReference type="Proteomes" id="UP000004491"/>
    </source>
</evidence>
<feature type="transmembrane region" description="Helical" evidence="8">
    <location>
        <begin position="316"/>
        <end position="337"/>
    </location>
</feature>
<organism evidence="11 12">
    <name type="scientific">endosymbiont of Riftia pachyptila</name>
    <name type="common">vent Ph05</name>
    <dbReference type="NCBI Taxonomy" id="1048808"/>
    <lineage>
        <taxon>Bacteria</taxon>
        <taxon>Pseudomonadati</taxon>
        <taxon>Pseudomonadota</taxon>
        <taxon>Gammaproteobacteria</taxon>
        <taxon>sulfur-oxidizing symbionts</taxon>
    </lineage>
</organism>
<dbReference type="Proteomes" id="UP000004491">
    <property type="component" value="Unassembled WGS sequence"/>
</dbReference>
<dbReference type="InterPro" id="IPR003660">
    <property type="entry name" value="HAMP_dom"/>
</dbReference>
<comment type="subcellular location">
    <subcellularLocation>
        <location evidence="1">Membrane</location>
        <topology evidence="1">Multi-pass membrane protein</topology>
    </subcellularLocation>
</comment>
<comment type="similarity">
    <text evidence="6">Belongs to the methyl-accepting chemotaxis (MCP) protein family.</text>
</comment>
<dbReference type="Pfam" id="PF00015">
    <property type="entry name" value="MCPsignal"/>
    <property type="match status" value="1"/>
</dbReference>
<dbReference type="PROSITE" id="PS50111">
    <property type="entry name" value="CHEMOTAXIS_TRANSDUC_2"/>
    <property type="match status" value="1"/>
</dbReference>
<dbReference type="GO" id="GO:0006935">
    <property type="term" value="P:chemotaxis"/>
    <property type="evidence" value="ECO:0007669"/>
    <property type="project" value="UniProtKB-ARBA"/>
</dbReference>
<evidence type="ECO:0000256" key="3">
    <source>
        <dbReference type="ARBA" id="ARBA00022989"/>
    </source>
</evidence>
<evidence type="ECO:0000256" key="7">
    <source>
        <dbReference type="PROSITE-ProRule" id="PRU00284"/>
    </source>
</evidence>
<dbReference type="EMBL" id="AFOC01000055">
    <property type="protein sequence ID" value="EGV50951.1"/>
    <property type="molecule type" value="Genomic_DNA"/>
</dbReference>
<evidence type="ECO:0000256" key="5">
    <source>
        <dbReference type="ARBA" id="ARBA00023224"/>
    </source>
</evidence>
<dbReference type="GO" id="GO:0016020">
    <property type="term" value="C:membrane"/>
    <property type="evidence" value="ECO:0007669"/>
    <property type="project" value="UniProtKB-SubCell"/>
</dbReference>
<keyword evidence="12" id="KW-1185">Reference proteome</keyword>
<evidence type="ECO:0000259" key="10">
    <source>
        <dbReference type="PROSITE" id="PS50885"/>
    </source>
</evidence>
<evidence type="ECO:0000313" key="11">
    <source>
        <dbReference type="EMBL" id="EGV50951.1"/>
    </source>
</evidence>
<dbReference type="PROSITE" id="PS50885">
    <property type="entry name" value="HAMP"/>
    <property type="match status" value="1"/>
</dbReference>
<dbReference type="PATRIC" id="fig|1048808.3.peg.2020"/>
<keyword evidence="4 8" id="KW-0472">Membrane</keyword>
<dbReference type="Pfam" id="PF13675">
    <property type="entry name" value="PilJ"/>
    <property type="match status" value="1"/>
</dbReference>
<dbReference type="PANTHER" id="PTHR32089:SF119">
    <property type="entry name" value="METHYL-ACCEPTING CHEMOTAXIS PROTEIN CTPL"/>
    <property type="match status" value="1"/>
</dbReference>
<reference evidence="11" key="1">
    <citation type="journal article" date="2011" name="ISME J.">
        <title>The endosymbionts of the deep-sea tubeworms Riftia pachyptila and Tevnia jerichonana share an identical physiology as revealed by proteogenomic analyses.</title>
        <authorList>
            <person name="Gardebrecht A."/>
            <person name="Markert S."/>
            <person name="Felbeck H."/>
            <person name="Thuermer A."/>
            <person name="Albrecht D."/>
            <person name="Wollherr A."/>
            <person name="Kabisch J."/>
            <person name="Lehmann R."/>
            <person name="Daniel R."/>
            <person name="Liesegang H."/>
            <person name="Hecker M."/>
            <person name="Sievert S.M."/>
            <person name="Schweder T."/>
        </authorList>
    </citation>
    <scope>NUCLEOTIDE SEQUENCE [LARGE SCALE GENOMIC DNA]</scope>
</reference>
<dbReference type="AlphaFoldDB" id="G2DEH8"/>
<gene>
    <name evidence="11" type="ORF">Rifp1Sym_cb00020</name>
</gene>
<comment type="caution">
    <text evidence="11">The sequence shown here is derived from an EMBL/GenBank/DDBJ whole genome shotgun (WGS) entry which is preliminary data.</text>
</comment>
<feature type="domain" description="Methyl-accepting transducer" evidence="9">
    <location>
        <begin position="407"/>
        <end position="643"/>
    </location>
</feature>
<evidence type="ECO:0000256" key="8">
    <source>
        <dbReference type="SAM" id="Phobius"/>
    </source>
</evidence>
<evidence type="ECO:0000256" key="4">
    <source>
        <dbReference type="ARBA" id="ARBA00023136"/>
    </source>
</evidence>
<protein>
    <submittedName>
        <fullName evidence="11">Twitching motility protein PilJ</fullName>
    </submittedName>
</protein>